<dbReference type="InterPro" id="IPR035651">
    <property type="entry name" value="BipA_V"/>
</dbReference>
<dbReference type="CDD" id="cd01891">
    <property type="entry name" value="TypA_BipA"/>
    <property type="match status" value="1"/>
</dbReference>
<keyword evidence="2" id="KW-0150">Chloroplast</keyword>
<dbReference type="Pfam" id="PF21018">
    <property type="entry name" value="BipA_C"/>
    <property type="match status" value="1"/>
</dbReference>
<dbReference type="InterPro" id="IPR004161">
    <property type="entry name" value="EFTu-like_2"/>
</dbReference>
<dbReference type="InterPro" id="IPR000795">
    <property type="entry name" value="T_Tr_GTP-bd_dom"/>
</dbReference>
<dbReference type="Gene3D" id="3.30.70.870">
    <property type="entry name" value="Elongation Factor G (Translational Gtpase), domain 3"/>
    <property type="match status" value="1"/>
</dbReference>
<dbReference type="Gene3D" id="2.40.50.250">
    <property type="entry name" value="bipa protein"/>
    <property type="match status" value="1"/>
</dbReference>
<protein>
    <recommendedName>
        <fullName evidence="4">Tr-type G domain-containing protein</fullName>
    </recommendedName>
</protein>
<evidence type="ECO:0000256" key="1">
    <source>
        <dbReference type="ARBA" id="ARBA00004229"/>
    </source>
</evidence>
<dbReference type="Gene3D" id="3.40.50.300">
    <property type="entry name" value="P-loop containing nucleotide triphosphate hydrolases"/>
    <property type="match status" value="1"/>
</dbReference>
<dbReference type="GO" id="GO:0005525">
    <property type="term" value="F:GTP binding"/>
    <property type="evidence" value="ECO:0007669"/>
    <property type="project" value="InterPro"/>
</dbReference>
<dbReference type="FunFam" id="3.40.50.300:FF:000055">
    <property type="entry name" value="GTP-binding protein TypA"/>
    <property type="match status" value="1"/>
</dbReference>
<dbReference type="CDD" id="cd03691">
    <property type="entry name" value="BipA_TypA_II"/>
    <property type="match status" value="1"/>
</dbReference>
<dbReference type="GO" id="GO:0003924">
    <property type="term" value="F:GTPase activity"/>
    <property type="evidence" value="ECO:0007669"/>
    <property type="project" value="InterPro"/>
</dbReference>
<sequence>MAAMAQRKRTGSGISLRPRLLLSVLPCLSLLLLSAVDAFVIRGSLIPRRATASNWCSNQRMPSLRTASRPNILRMTATAPEVETNYDEVTVDNIRNIAIIAHVDHGKTTLVDKLLEAAKENIDNEDGGDRAMDSMDLERERGITIMSKVTSMAWNGVKLNIVDTPGHADFGGEVERVMSMVDGVCLLVDATEGPMAQTKFVLMKALARGIKPLVVINKVDRDTSRVDEVEGEVFDLMCNLGATDEQLDYTTVYASGRNGWATLSHPDGPRENMNDLLDTIVKTVPKPSVLDRPSFSMVVTMIEGDSFLGRICTGRVSSGVVKVGDTVQSLSADGQKVDTGRITKILARKGTGKVQLNSAKAGDIVQVAGLQKATVAHTICSPDVEEPLPSVAIDPPTLAMTFCPNDSPLAGKDKLSTKLTSQMIGERLRAEAENNIAIRVAPSEERSEAYDVMGRGELQLGILVENMRREGFELGVCPPQVLYKTGPKGEKLEPIEDVVVEVDDEFSGAVINKLSERKAVMTDMRPAAESGRTRITLECPTRGLLGYRSIFFTDTRGTGIMTRAFKAYEPYKGDLENIRKGVLVSMKTGVATSYSLGKLQPRGEMFINPGVEVYPGMIIGEHSRDNDLEVNPIEAKQLTNMRAAGADEKIQLTPPRDFTLEEMIPYLQPDEMAEVTPSTIRMRKQILDPNLRKRKK</sequence>
<dbReference type="PROSITE" id="PS00301">
    <property type="entry name" value="G_TR_1"/>
    <property type="match status" value="1"/>
</dbReference>
<dbReference type="PANTHER" id="PTHR42908">
    <property type="entry name" value="TRANSLATION ELONGATION FACTOR-RELATED"/>
    <property type="match status" value="1"/>
</dbReference>
<dbReference type="InterPro" id="IPR009000">
    <property type="entry name" value="Transl_B-barrel_sf"/>
</dbReference>
<dbReference type="NCBIfam" id="TIGR00231">
    <property type="entry name" value="small_GTP"/>
    <property type="match status" value="1"/>
</dbReference>
<accession>A0A7S4PI82</accession>
<dbReference type="InterPro" id="IPR027417">
    <property type="entry name" value="P-loop_NTPase"/>
</dbReference>
<evidence type="ECO:0000313" key="5">
    <source>
        <dbReference type="EMBL" id="CAE2335676.1"/>
    </source>
</evidence>
<feature type="domain" description="Tr-type G" evidence="4">
    <location>
        <begin position="92"/>
        <end position="288"/>
    </location>
</feature>
<dbReference type="InterPro" id="IPR005225">
    <property type="entry name" value="Small_GTP-bd"/>
</dbReference>
<dbReference type="InterPro" id="IPR042116">
    <property type="entry name" value="TypA/BipA_C"/>
</dbReference>
<dbReference type="InterPro" id="IPR035647">
    <property type="entry name" value="EFG_III/V"/>
</dbReference>
<dbReference type="PRINTS" id="PR00315">
    <property type="entry name" value="ELONGATNFCT"/>
</dbReference>
<dbReference type="EMBL" id="HBKN01045992">
    <property type="protein sequence ID" value="CAE2335676.1"/>
    <property type="molecule type" value="Transcribed_RNA"/>
</dbReference>
<name>A0A7S4PI82_GUITH</name>
<organism evidence="5">
    <name type="scientific">Guillardia theta</name>
    <name type="common">Cryptophyte</name>
    <name type="synonym">Cryptomonas phi</name>
    <dbReference type="NCBI Taxonomy" id="55529"/>
    <lineage>
        <taxon>Eukaryota</taxon>
        <taxon>Cryptophyceae</taxon>
        <taxon>Pyrenomonadales</taxon>
        <taxon>Geminigeraceae</taxon>
        <taxon>Guillardia</taxon>
    </lineage>
</organism>
<evidence type="ECO:0000256" key="3">
    <source>
        <dbReference type="ARBA" id="ARBA00022640"/>
    </source>
</evidence>
<dbReference type="Pfam" id="PF03144">
    <property type="entry name" value="GTP_EFTU_D2"/>
    <property type="match status" value="1"/>
</dbReference>
<dbReference type="InterPro" id="IPR047041">
    <property type="entry name" value="BipA_GTP-bd_dom"/>
</dbReference>
<dbReference type="InterPro" id="IPR031157">
    <property type="entry name" value="G_TR_CS"/>
</dbReference>
<evidence type="ECO:0000256" key="2">
    <source>
        <dbReference type="ARBA" id="ARBA00022528"/>
    </source>
</evidence>
<dbReference type="CDD" id="cd03710">
    <property type="entry name" value="BipA_TypA_C"/>
    <property type="match status" value="1"/>
</dbReference>
<evidence type="ECO:0000259" key="4">
    <source>
        <dbReference type="PROSITE" id="PS51722"/>
    </source>
</evidence>
<dbReference type="SUPFAM" id="SSF54980">
    <property type="entry name" value="EF-G C-terminal domain-like"/>
    <property type="match status" value="2"/>
</dbReference>
<dbReference type="NCBIfam" id="TIGR01394">
    <property type="entry name" value="TypA_BipA"/>
    <property type="match status" value="1"/>
</dbReference>
<dbReference type="Gene3D" id="3.30.70.240">
    <property type="match status" value="1"/>
</dbReference>
<dbReference type="GO" id="GO:0009507">
    <property type="term" value="C:chloroplast"/>
    <property type="evidence" value="ECO:0007669"/>
    <property type="project" value="UniProtKB-SubCell"/>
</dbReference>
<dbReference type="InterPro" id="IPR047042">
    <property type="entry name" value="BipA_II"/>
</dbReference>
<gene>
    <name evidence="5" type="ORF">GTHE00462_LOCUS35992</name>
</gene>
<proteinExistence type="predicted"/>
<dbReference type="InterPro" id="IPR048876">
    <property type="entry name" value="BipA_C"/>
</dbReference>
<dbReference type="Gene3D" id="2.40.30.10">
    <property type="entry name" value="Translation factors"/>
    <property type="match status" value="1"/>
</dbReference>
<dbReference type="FunFam" id="2.40.50.250:FF:000001">
    <property type="entry name" value="GTP-binding protein TypA"/>
    <property type="match status" value="1"/>
</dbReference>
<dbReference type="Pfam" id="PF00009">
    <property type="entry name" value="GTP_EFTU"/>
    <property type="match status" value="1"/>
</dbReference>
<dbReference type="PANTHER" id="PTHR42908:SF8">
    <property type="entry name" value="TR-TYPE G DOMAIN-CONTAINING PROTEIN"/>
    <property type="match status" value="1"/>
</dbReference>
<dbReference type="InterPro" id="IPR006298">
    <property type="entry name" value="BipA"/>
</dbReference>
<keyword evidence="3" id="KW-0934">Plastid</keyword>
<dbReference type="FunFam" id="3.30.70.240:FF:000002">
    <property type="entry name" value="GTP-binding protein TypA"/>
    <property type="match status" value="1"/>
</dbReference>
<dbReference type="GO" id="GO:1990904">
    <property type="term" value="C:ribonucleoprotein complex"/>
    <property type="evidence" value="ECO:0007669"/>
    <property type="project" value="TreeGrafter"/>
</dbReference>
<reference evidence="5" key="1">
    <citation type="submission" date="2021-01" db="EMBL/GenBank/DDBJ databases">
        <authorList>
            <person name="Corre E."/>
            <person name="Pelletier E."/>
            <person name="Niang G."/>
            <person name="Scheremetjew M."/>
            <person name="Finn R."/>
            <person name="Kale V."/>
            <person name="Holt S."/>
            <person name="Cochrane G."/>
            <person name="Meng A."/>
            <person name="Brown T."/>
            <person name="Cohen L."/>
        </authorList>
    </citation>
    <scope>NUCLEOTIDE SEQUENCE</scope>
    <source>
        <strain evidence="5">CCMP 2712</strain>
    </source>
</reference>
<dbReference type="SUPFAM" id="SSF52540">
    <property type="entry name" value="P-loop containing nucleoside triphosphate hydrolases"/>
    <property type="match status" value="1"/>
</dbReference>
<dbReference type="GO" id="GO:0005829">
    <property type="term" value="C:cytosol"/>
    <property type="evidence" value="ECO:0007669"/>
    <property type="project" value="TreeGrafter"/>
</dbReference>
<dbReference type="PROSITE" id="PS51722">
    <property type="entry name" value="G_TR_2"/>
    <property type="match status" value="1"/>
</dbReference>
<dbReference type="Pfam" id="PF00679">
    <property type="entry name" value="EFG_C"/>
    <property type="match status" value="1"/>
</dbReference>
<comment type="subcellular location">
    <subcellularLocation>
        <location evidence="1">Plastid</location>
        <location evidence="1">Chloroplast</location>
    </subcellularLocation>
</comment>
<dbReference type="AlphaFoldDB" id="A0A7S4PI82"/>
<dbReference type="SUPFAM" id="SSF50447">
    <property type="entry name" value="Translation proteins"/>
    <property type="match status" value="1"/>
</dbReference>
<dbReference type="InterPro" id="IPR000640">
    <property type="entry name" value="EFG_V-like"/>
</dbReference>